<evidence type="ECO:0000256" key="2">
    <source>
        <dbReference type="ARBA" id="ARBA00038292"/>
    </source>
</evidence>
<dbReference type="GO" id="GO:0016020">
    <property type="term" value="C:membrane"/>
    <property type="evidence" value="ECO:0007669"/>
    <property type="project" value="TreeGrafter"/>
</dbReference>
<proteinExistence type="inferred from homology"/>
<protein>
    <submittedName>
        <fullName evidence="4">Flavodoxin/nitric oxide synthase</fullName>
    </submittedName>
</protein>
<name>G7WQJ1_METH6</name>
<dbReference type="GO" id="GO:0010181">
    <property type="term" value="F:FMN binding"/>
    <property type="evidence" value="ECO:0007669"/>
    <property type="project" value="InterPro"/>
</dbReference>
<reference evidence="4 5" key="1">
    <citation type="journal article" date="2012" name="PLoS ONE">
        <title>The genome characteristics and predicted function of methyl-group oxidation pathway in the obligate aceticlastic methanogens, Methanosaeta spp.</title>
        <authorList>
            <person name="Zhu J."/>
            <person name="Zheng H."/>
            <person name="Ai G."/>
            <person name="Zhang G."/>
            <person name="Liu D."/>
            <person name="Liu X."/>
            <person name="Dong X."/>
        </authorList>
    </citation>
    <scope>NUCLEOTIDE SEQUENCE [LARGE SCALE GENOMIC DNA]</scope>
    <source>
        <strain evidence="4 5">6Ac</strain>
    </source>
</reference>
<comment type="cofactor">
    <cofactor evidence="1">
        <name>[4Fe-4S] cluster</name>
        <dbReference type="ChEBI" id="CHEBI:49883"/>
    </cofactor>
</comment>
<dbReference type="PATRIC" id="fig|1110509.7.peg.2514"/>
<dbReference type="HOGENOM" id="CLU_051402_2_0_2"/>
<dbReference type="InterPro" id="IPR001226">
    <property type="entry name" value="Flavodoxin_CS"/>
</dbReference>
<dbReference type="InterPro" id="IPR005025">
    <property type="entry name" value="FMN_Rdtase-like_dom"/>
</dbReference>
<evidence type="ECO:0000256" key="1">
    <source>
        <dbReference type="ARBA" id="ARBA00001966"/>
    </source>
</evidence>
<dbReference type="Gene3D" id="3.40.50.360">
    <property type="match status" value="1"/>
</dbReference>
<accession>G7WQJ1</accession>
<dbReference type="InterPro" id="IPR029039">
    <property type="entry name" value="Flavoprotein-like_sf"/>
</dbReference>
<dbReference type="STRING" id="1110509.Mhar_2273"/>
<sequence>MNEMTKVLVVYHSRSGNTARMAAAVAEGAKEGGADVVMKKVEEAALEDLTGADGIVLGAPTYFGTLSAEMKGFIDGSVRVRGRLEDKIGAAFTSSGSPTGGNETTLLSMIQGMLIHGMVIVGDPLETGGHYGAVAVGAPDASALIACRKLGERVARLAKSIASA</sequence>
<dbReference type="GO" id="GO:0003955">
    <property type="term" value="F:NAD(P)H dehydrogenase (quinone) activity"/>
    <property type="evidence" value="ECO:0007669"/>
    <property type="project" value="TreeGrafter"/>
</dbReference>
<dbReference type="PROSITE" id="PS50902">
    <property type="entry name" value="FLAVODOXIN_LIKE"/>
    <property type="match status" value="1"/>
</dbReference>
<dbReference type="SUPFAM" id="SSF52218">
    <property type="entry name" value="Flavoproteins"/>
    <property type="match status" value="1"/>
</dbReference>
<dbReference type="Proteomes" id="UP000005877">
    <property type="component" value="Chromosome"/>
</dbReference>
<dbReference type="PANTHER" id="PTHR30546:SF23">
    <property type="entry name" value="FLAVOPROTEIN-LIKE PROTEIN YCP4-RELATED"/>
    <property type="match status" value="1"/>
</dbReference>
<dbReference type="Pfam" id="PF03358">
    <property type="entry name" value="FMN_red"/>
    <property type="match status" value="1"/>
</dbReference>
<dbReference type="PROSITE" id="PS00201">
    <property type="entry name" value="FLAVODOXIN"/>
    <property type="match status" value="1"/>
</dbReference>
<evidence type="ECO:0000259" key="3">
    <source>
        <dbReference type="PROSITE" id="PS50902"/>
    </source>
</evidence>
<comment type="similarity">
    <text evidence="2">Belongs to the SsuE family. Isf subfamily.</text>
</comment>
<organism evidence="4 5">
    <name type="scientific">Methanothrix harundinacea (strain 6Ac)</name>
    <name type="common">Methanosaeta harundinacea</name>
    <dbReference type="NCBI Taxonomy" id="1110509"/>
    <lineage>
        <taxon>Archaea</taxon>
        <taxon>Methanobacteriati</taxon>
        <taxon>Methanobacteriota</taxon>
        <taxon>Stenosarchaea group</taxon>
        <taxon>Methanomicrobia</taxon>
        <taxon>Methanotrichales</taxon>
        <taxon>Methanotrichaceae</taxon>
        <taxon>Methanothrix</taxon>
    </lineage>
</organism>
<dbReference type="PANTHER" id="PTHR30546">
    <property type="entry name" value="FLAVODOXIN-RELATED PROTEIN WRBA-RELATED"/>
    <property type="match status" value="1"/>
</dbReference>
<dbReference type="InterPro" id="IPR008254">
    <property type="entry name" value="Flavodoxin/NO_synth"/>
</dbReference>
<keyword evidence="5" id="KW-1185">Reference proteome</keyword>
<dbReference type="GO" id="GO:0009055">
    <property type="term" value="F:electron transfer activity"/>
    <property type="evidence" value="ECO:0007669"/>
    <property type="project" value="InterPro"/>
</dbReference>
<dbReference type="KEGG" id="mhi:Mhar_2273"/>
<dbReference type="EMBL" id="CP003117">
    <property type="protein sequence ID" value="AET65625.1"/>
    <property type="molecule type" value="Genomic_DNA"/>
</dbReference>
<evidence type="ECO:0000313" key="4">
    <source>
        <dbReference type="EMBL" id="AET65625.1"/>
    </source>
</evidence>
<dbReference type="AlphaFoldDB" id="G7WQJ1"/>
<evidence type="ECO:0000313" key="5">
    <source>
        <dbReference type="Proteomes" id="UP000005877"/>
    </source>
</evidence>
<feature type="domain" description="Flavodoxin-like" evidence="3">
    <location>
        <begin position="7"/>
        <end position="164"/>
    </location>
</feature>
<gene>
    <name evidence="4" type="ordered locus">Mhar_2273</name>
</gene>